<gene>
    <name evidence="1" type="ORF">ACOLOM_LOCUS9165</name>
</gene>
<reference evidence="1" key="1">
    <citation type="submission" date="2021-06" db="EMBL/GenBank/DDBJ databases">
        <authorList>
            <person name="Kallberg Y."/>
            <person name="Tangrot J."/>
            <person name="Rosling A."/>
        </authorList>
    </citation>
    <scope>NUCLEOTIDE SEQUENCE</scope>
    <source>
        <strain evidence="1">CL356</strain>
    </source>
</reference>
<dbReference type="Proteomes" id="UP000789525">
    <property type="component" value="Unassembled WGS sequence"/>
</dbReference>
<dbReference type="EMBL" id="CAJVPT010025823">
    <property type="protein sequence ID" value="CAG8676678.1"/>
    <property type="molecule type" value="Genomic_DNA"/>
</dbReference>
<proteinExistence type="predicted"/>
<comment type="caution">
    <text evidence="1">The sequence shown here is derived from an EMBL/GenBank/DDBJ whole genome shotgun (WGS) entry which is preliminary data.</text>
</comment>
<evidence type="ECO:0000313" key="1">
    <source>
        <dbReference type="EMBL" id="CAG8676678.1"/>
    </source>
</evidence>
<accession>A0ACA9NZ49</accession>
<protein>
    <submittedName>
        <fullName evidence="1">2610_t:CDS:1</fullName>
    </submittedName>
</protein>
<organism evidence="1 2">
    <name type="scientific">Acaulospora colombiana</name>
    <dbReference type="NCBI Taxonomy" id="27376"/>
    <lineage>
        <taxon>Eukaryota</taxon>
        <taxon>Fungi</taxon>
        <taxon>Fungi incertae sedis</taxon>
        <taxon>Mucoromycota</taxon>
        <taxon>Glomeromycotina</taxon>
        <taxon>Glomeromycetes</taxon>
        <taxon>Diversisporales</taxon>
        <taxon>Acaulosporaceae</taxon>
        <taxon>Acaulospora</taxon>
    </lineage>
</organism>
<sequence>MSKQRATRTVASRSAAPIGISGKTQETQKGIIFFAYSHVQKLMNSGGFPTGLDVDNLRLPPSTRSKPTSLKEGPKKETVVRLLKQEEDEQQLNLCVGDRVRQLVSIELIVDTILKFQVQFTGKISDVLVYTFNPFLTLVLFLIKLMYARWFTEQLSNDGFEDYHKNGKEKLDAMNQRALTRPNTRSMTRVTNALSISGHPSLKEILDTFIQQARDPHRPSPERLPSSNREIVNQRILSTCQLLEGDPDSAMKLYGNICAAGSKDPTKEWLLCFGIPCSVVHKKSTPRNSDHSLFENAEELSEDDGEQRRRSSSSSMTLIHMKKCGWDFYDKLPEVDSKRTPTATANKKAQRPLQDVTVRSREPRGPRESGRDGRSLGIHFNLIIEIRTQLKQLSLSTLNLPERWKFIGQMNERLPQLVLPDEYKRALGKADRRVSGSKIHEISKSQVTSPVSSIKKPLSVQRDHLSQSSPSEEPVQQSDLEKYLYQSLRERFPLTGQRLRDDFQAKEVEKVIEDWNAMPRHLNLTIDLYRALAQLGALEKVVWLSDREMVQQDSMCRSGNPTINERIYGGTILEQDIVRNFLVYRSPRNALSEGEVESGCGAILQKIMAGNG</sequence>
<name>A0ACA9NZ49_9GLOM</name>
<feature type="non-terminal residue" evidence="1">
    <location>
        <position position="612"/>
    </location>
</feature>
<keyword evidence="2" id="KW-1185">Reference proteome</keyword>
<evidence type="ECO:0000313" key="2">
    <source>
        <dbReference type="Proteomes" id="UP000789525"/>
    </source>
</evidence>